<dbReference type="InterPro" id="IPR021916">
    <property type="entry name" value="DUF3527"/>
</dbReference>
<feature type="region of interest" description="Disordered" evidence="1">
    <location>
        <begin position="250"/>
        <end position="279"/>
    </location>
</feature>
<feature type="region of interest" description="Disordered" evidence="1">
    <location>
        <begin position="176"/>
        <end position="217"/>
    </location>
</feature>
<evidence type="ECO:0000256" key="1">
    <source>
        <dbReference type="SAM" id="MobiDB-lite"/>
    </source>
</evidence>
<feature type="compositionally biased region" description="Polar residues" evidence="1">
    <location>
        <begin position="195"/>
        <end position="205"/>
    </location>
</feature>
<dbReference type="PANTHER" id="PTHR31390">
    <property type="entry name" value="EXPRESSED PROTEIN"/>
    <property type="match status" value="1"/>
</dbReference>
<feature type="compositionally biased region" description="Polar residues" evidence="1">
    <location>
        <begin position="258"/>
        <end position="268"/>
    </location>
</feature>
<evidence type="ECO:0000313" key="2">
    <source>
        <dbReference type="Proteomes" id="UP000504607"/>
    </source>
</evidence>
<feature type="region of interest" description="Disordered" evidence="1">
    <location>
        <begin position="1"/>
        <end position="54"/>
    </location>
</feature>
<dbReference type="AlphaFoldDB" id="A0A6J0PN58"/>
<feature type="compositionally biased region" description="Polar residues" evidence="1">
    <location>
        <begin position="453"/>
        <end position="468"/>
    </location>
</feature>
<dbReference type="Proteomes" id="UP000504607">
    <property type="component" value="Chromosome 10"/>
</dbReference>
<organism evidence="4">
    <name type="scientific">Elaeis guineensis var. tenera</name>
    <name type="common">Oil palm</name>
    <dbReference type="NCBI Taxonomy" id="51953"/>
    <lineage>
        <taxon>Eukaryota</taxon>
        <taxon>Viridiplantae</taxon>
        <taxon>Streptophyta</taxon>
        <taxon>Embryophyta</taxon>
        <taxon>Tracheophyta</taxon>
        <taxon>Spermatophyta</taxon>
        <taxon>Magnoliopsida</taxon>
        <taxon>Liliopsida</taxon>
        <taxon>Arecaceae</taxon>
        <taxon>Arecoideae</taxon>
        <taxon>Cocoseae</taxon>
        <taxon>Elaeidinae</taxon>
        <taxon>Elaeis</taxon>
    </lineage>
</organism>
<evidence type="ECO:0000313" key="5">
    <source>
        <dbReference type="RefSeq" id="XP_019708673.1"/>
    </source>
</evidence>
<name>A0A6J0PN58_ELAGV</name>
<dbReference type="RefSeq" id="XP_019708672.1">
    <property type="nucleotide sequence ID" value="XM_019853113.2"/>
</dbReference>
<protein>
    <submittedName>
        <fullName evidence="3 4">Uncharacterized protein LOC105052155</fullName>
    </submittedName>
</protein>
<proteinExistence type="predicted"/>
<dbReference type="OrthoDB" id="1898655at2759"/>
<dbReference type="KEGG" id="egu:105052155"/>
<sequence>MASALQADEAAHEETRVMENNAQEKRNSLQHHFAKSSKEMELTPRRSRSMKMREEKTLETTKLNASIGSDQHALSVSSVSSMPSGCYQKPWLSRKAVRAEELIKHMSKVPSYLQHIRRGDNIQAKALNFGVLDWGLLEKWISHTKRVANGRGENSSCSGNGSSSFSAFGSSIHSHLSTGIPIPGRKQTASRDSHQNPSVLGSLTQLMEKRSPKDVMDFQDSRTSAIKFSTGHDQHLDADCGPTANCSSFGHSKDKRQNSGSKATSHNVSIPPDSSTSCSTSKCDDALAFIHKAVEAADGRSKKTEQKQYLTLLQNKECMWDHLRHSIRVRHSSFDCLISNDGMPAERYRSSFSGSFPEDVQTTHESPHVPSSCPLLCSISTNEPDSGSNILQENKVSIIEPEGRNGKHGQFTSSSSEQLVNTINKSGRGEVKAIAATGRKLPHHLSVAGPTLMGSSSWEGSSVRQSKSMACPDKSDGDKAAANNRGRYSPLRRILDPILKPKHHIYSSVPIAASPVRNSHELNTDKSMMRADLASTQGPCNSSDTGINFTWQSRENLNLSSQMPNSSRGSLLDEGQLASTRHSLLQLAWKNGLPLFMFSSSDGDILAATVSKKSVSKKDTCECIYTIFSVHEVKKKSGVWINPGSKSKKHGLLSHVLGQLKVSSSMLAGHDSRGHSVLRELVLFGAEMAPTCHESTGSLFSSELAAIITVDPQEMPEGSSVHSIHRGNGKHSSLTNSAEQICYFRPEKGLQVDKNNENSSLSTFIAILPSGIHGLPDKGGPSPLIQRWKSGGACDCGGWDEGCMLTILTNNQEKRSLCLVHASCSTDGTHQFELFVKGGSPESKHAFRMVSSKEGLHAVDFRSSIASLQAFAICIAILHSRNSTIRAMEAESLQEHIFSENVGKAPANYVPNRPPLSPVGRA</sequence>
<feature type="compositionally biased region" description="Basic and acidic residues" evidence="1">
    <location>
        <begin position="9"/>
        <end position="27"/>
    </location>
</feature>
<gene>
    <name evidence="3 4 5" type="primary">LOC105052155</name>
</gene>
<dbReference type="Pfam" id="PF12043">
    <property type="entry name" value="DUF3527"/>
    <property type="match status" value="1"/>
</dbReference>
<evidence type="ECO:0000313" key="3">
    <source>
        <dbReference type="RefSeq" id="XP_010931177.1"/>
    </source>
</evidence>
<dbReference type="GeneID" id="105052155"/>
<accession>A0A6J0PN58</accession>
<dbReference type="RefSeq" id="XP_019708673.1">
    <property type="nucleotide sequence ID" value="XM_019853114.2"/>
</dbReference>
<feature type="compositionally biased region" description="Low complexity" evidence="1">
    <location>
        <begin position="269"/>
        <end position="279"/>
    </location>
</feature>
<dbReference type="RefSeq" id="XP_010931177.1">
    <property type="nucleotide sequence ID" value="XM_010932875.3"/>
</dbReference>
<feature type="compositionally biased region" description="Basic and acidic residues" evidence="1">
    <location>
        <begin position="207"/>
        <end position="217"/>
    </location>
</feature>
<feature type="region of interest" description="Disordered" evidence="1">
    <location>
        <begin position="445"/>
        <end position="487"/>
    </location>
</feature>
<dbReference type="PANTHER" id="PTHR31390:SF12">
    <property type="entry name" value="PUTATIVE (DUF3527)-RELATED"/>
    <property type="match status" value="1"/>
</dbReference>
<keyword evidence="2" id="KW-1185">Reference proteome</keyword>
<evidence type="ECO:0000313" key="4">
    <source>
        <dbReference type="RefSeq" id="XP_019708672.1"/>
    </source>
</evidence>
<reference evidence="4" key="1">
    <citation type="submission" date="2022-04" db="UniProtKB">
        <authorList>
            <consortium name="RefSeq"/>
        </authorList>
    </citation>
    <scope>IDENTIFICATION</scope>
</reference>